<dbReference type="STRING" id="1576369.SAMN05421753_10747"/>
<evidence type="ECO:0000256" key="7">
    <source>
        <dbReference type="ARBA" id="ARBA00022679"/>
    </source>
</evidence>
<dbReference type="PIRSF" id="PIRSF000463">
    <property type="entry name" value="GlgB"/>
    <property type="match status" value="1"/>
</dbReference>
<protein>
    <recommendedName>
        <fullName evidence="10">1,4-alpha-glucan branching enzyme GlgB</fullName>
        <ecNumber evidence="10">2.4.1.18</ecNumber>
    </recommendedName>
    <alternativeName>
        <fullName evidence="10">1,4-alpha-D-glucan:1,4-alpha-D-glucan 6-glucosyl-transferase</fullName>
    </alternativeName>
    <alternativeName>
        <fullName evidence="10">Alpha-(1-&gt;4)-glucan branching enzyme</fullName>
    </alternativeName>
    <alternativeName>
        <fullName evidence="10">Glycogen branching enzyme</fullName>
        <shortName evidence="10">BE</shortName>
    </alternativeName>
</protein>
<keyword evidence="14" id="KW-1185">Reference proteome</keyword>
<keyword evidence="5 10" id="KW-0321">Glycogen metabolism</keyword>
<dbReference type="GO" id="GO:0004553">
    <property type="term" value="F:hydrolase activity, hydrolyzing O-glycosyl compounds"/>
    <property type="evidence" value="ECO:0007669"/>
    <property type="project" value="InterPro"/>
</dbReference>
<dbReference type="InterPro" id="IPR006047">
    <property type="entry name" value="GH13_cat_dom"/>
</dbReference>
<evidence type="ECO:0000256" key="6">
    <source>
        <dbReference type="ARBA" id="ARBA00022676"/>
    </source>
</evidence>
<organism evidence="13 14">
    <name type="scientific">Planctomicrobium piriforme</name>
    <dbReference type="NCBI Taxonomy" id="1576369"/>
    <lineage>
        <taxon>Bacteria</taxon>
        <taxon>Pseudomonadati</taxon>
        <taxon>Planctomycetota</taxon>
        <taxon>Planctomycetia</taxon>
        <taxon>Planctomycetales</taxon>
        <taxon>Planctomycetaceae</taxon>
        <taxon>Planctomicrobium</taxon>
    </lineage>
</organism>
<dbReference type="OrthoDB" id="226102at2"/>
<dbReference type="SUPFAM" id="SSF51011">
    <property type="entry name" value="Glycosyl hydrolase domain"/>
    <property type="match status" value="1"/>
</dbReference>
<feature type="domain" description="Glycosyl hydrolase family 13 catalytic" evidence="12">
    <location>
        <begin position="154"/>
        <end position="502"/>
    </location>
</feature>
<dbReference type="CDD" id="cd02855">
    <property type="entry name" value="E_set_GBE_prok_N"/>
    <property type="match status" value="1"/>
</dbReference>
<evidence type="ECO:0000256" key="11">
    <source>
        <dbReference type="PIRSR" id="PIRSR000463-1"/>
    </source>
</evidence>
<accession>A0A1I3GMB2</accession>
<comment type="subunit">
    <text evidence="10">Monomer.</text>
</comment>
<dbReference type="NCBIfam" id="NF008967">
    <property type="entry name" value="PRK12313.1"/>
    <property type="match status" value="1"/>
</dbReference>
<proteinExistence type="inferred from homology"/>
<dbReference type="GO" id="GO:0003844">
    <property type="term" value="F:1,4-alpha-glucan branching enzyme activity"/>
    <property type="evidence" value="ECO:0007669"/>
    <property type="project" value="UniProtKB-UniRule"/>
</dbReference>
<dbReference type="NCBIfam" id="TIGR01515">
    <property type="entry name" value="branching_enzym"/>
    <property type="match status" value="1"/>
</dbReference>
<evidence type="ECO:0000256" key="9">
    <source>
        <dbReference type="ARBA" id="ARBA00023277"/>
    </source>
</evidence>
<evidence type="ECO:0000256" key="2">
    <source>
        <dbReference type="ARBA" id="ARBA00002953"/>
    </source>
</evidence>
<name>A0A1I3GMB2_9PLAN</name>
<evidence type="ECO:0000256" key="10">
    <source>
        <dbReference type="HAMAP-Rule" id="MF_00685"/>
    </source>
</evidence>
<comment type="catalytic activity">
    <reaction evidence="1 10">
        <text>Transfers a segment of a (1-&gt;4)-alpha-D-glucan chain to a primary hydroxy group in a similar glucan chain.</text>
        <dbReference type="EC" id="2.4.1.18"/>
    </reaction>
</comment>
<dbReference type="Gene3D" id="3.20.20.80">
    <property type="entry name" value="Glycosidases"/>
    <property type="match status" value="1"/>
</dbReference>
<comment type="function">
    <text evidence="2 10">Catalyzes the formation of the alpha-1,6-glucosidic linkages in glycogen by scission of a 1,4-alpha-linked oligosaccharide from growing alpha-1,4-glucan chains and the subsequent attachment of the oligosaccharide to the alpha-1,6 position.</text>
</comment>
<dbReference type="PANTHER" id="PTHR43651:SF3">
    <property type="entry name" value="1,4-ALPHA-GLUCAN-BRANCHING ENZYME"/>
    <property type="match status" value="1"/>
</dbReference>
<gene>
    <name evidence="10" type="primary">glgB</name>
    <name evidence="13" type="ORF">SAMN05421753_10747</name>
</gene>
<dbReference type="Gene3D" id="2.60.40.10">
    <property type="entry name" value="Immunoglobulins"/>
    <property type="match status" value="1"/>
</dbReference>
<dbReference type="EMBL" id="FOQD01000007">
    <property type="protein sequence ID" value="SFI24402.1"/>
    <property type="molecule type" value="Genomic_DNA"/>
</dbReference>
<dbReference type="InterPro" id="IPR044143">
    <property type="entry name" value="GlgB_N_E_set_prok"/>
</dbReference>
<comment type="pathway">
    <text evidence="3 10">Glycan biosynthesis; glycogen biosynthesis.</text>
</comment>
<evidence type="ECO:0000256" key="1">
    <source>
        <dbReference type="ARBA" id="ARBA00000826"/>
    </source>
</evidence>
<evidence type="ECO:0000256" key="8">
    <source>
        <dbReference type="ARBA" id="ARBA00023056"/>
    </source>
</evidence>
<dbReference type="InterPro" id="IPR004193">
    <property type="entry name" value="Glyco_hydro_13_N"/>
</dbReference>
<dbReference type="GO" id="GO:0043169">
    <property type="term" value="F:cation binding"/>
    <property type="evidence" value="ECO:0007669"/>
    <property type="project" value="InterPro"/>
</dbReference>
<evidence type="ECO:0000256" key="3">
    <source>
        <dbReference type="ARBA" id="ARBA00004964"/>
    </source>
</evidence>
<dbReference type="AlphaFoldDB" id="A0A1I3GMB2"/>
<dbReference type="InterPro" id="IPR037439">
    <property type="entry name" value="Branching_enzy"/>
</dbReference>
<dbReference type="CDD" id="cd11322">
    <property type="entry name" value="AmyAc_Glg_BE"/>
    <property type="match status" value="1"/>
</dbReference>
<feature type="active site" description="Proton donor" evidence="10 11">
    <location>
        <position position="368"/>
    </location>
</feature>
<dbReference type="EC" id="2.4.1.18" evidence="10"/>
<dbReference type="PANTHER" id="PTHR43651">
    <property type="entry name" value="1,4-ALPHA-GLUCAN-BRANCHING ENZYME"/>
    <property type="match status" value="1"/>
</dbReference>
<dbReference type="InterPro" id="IPR013780">
    <property type="entry name" value="Glyco_hydro_b"/>
</dbReference>
<dbReference type="InterPro" id="IPR013783">
    <property type="entry name" value="Ig-like_fold"/>
</dbReference>
<dbReference type="Pfam" id="PF02806">
    <property type="entry name" value="Alpha-amylase_C"/>
    <property type="match status" value="1"/>
</dbReference>
<evidence type="ECO:0000256" key="5">
    <source>
        <dbReference type="ARBA" id="ARBA00022600"/>
    </source>
</evidence>
<reference evidence="14" key="1">
    <citation type="submission" date="2016-10" db="EMBL/GenBank/DDBJ databases">
        <authorList>
            <person name="Varghese N."/>
            <person name="Submissions S."/>
        </authorList>
    </citation>
    <scope>NUCLEOTIDE SEQUENCE [LARGE SCALE GENOMIC DNA]</scope>
    <source>
        <strain evidence="14">DSM 26348</strain>
    </source>
</reference>
<evidence type="ECO:0000256" key="4">
    <source>
        <dbReference type="ARBA" id="ARBA00009000"/>
    </source>
</evidence>
<keyword evidence="9 10" id="KW-0119">Carbohydrate metabolism</keyword>
<dbReference type="FunFam" id="2.60.40.1180:FF:000002">
    <property type="entry name" value="1,4-alpha-glucan branching enzyme GlgB"/>
    <property type="match status" value="1"/>
</dbReference>
<sequence length="649" mass="73596">MRQTAGSLTEAALEKQQASMRSGMNCTAYDWLGAHPIADGQFTGTRFAVWAPNAQEVCIICDRTFWKHGGFYLNSSNEGVWTGTVPDMQAGEQYKYSIRTHAGNIIEKCDPYAFAAEHPPKTASIVSNLGGFTWHDQSWVEQRRRTNWYEKPLQIYEVHLGSWRRPKDGRRYLTYHELADQLVEYCQEMGFTHLQLMPITEYPFDGSWGYQSTGYFAPTSRHGSPHDFMAFVDKCHAGGIGVLIDWVPGHFPTDEHGLAMFDGTSLYEHSDPRQGFHPDWNTNIFNYGRFEVRNFLLSSARFWCDKYHVDGIRVDAVASMLYLDYSRTSGQWIPNRFGGRENLEAIQFLKDMNTMLHGEFPGILTIAEESTAWPGVSRPVYDGGLGFTMKWDMGWMNDTLRYLRRNPIHRRHHQNDLSFRSLYAFTENFVMPLSHDEVVHGKHSLLSQMPGDQWQMFANLRLLLGYQALLPGKSLLFMGAEIGQWTEWNHDAELDWALTGIDTHAGIKRFVKDINHLVIEHPALHERDCTHDGFAWIQADDAANSVYAFCRFAKDGKETLVVVLNMTPIPRDGYGVGVPLPGYYREILNSDAWMYGGTDVGSGGGVQSKPNPMHGRAQSIELTLPPLGISVFRHEPQAPAAMNGAKTTT</sequence>
<keyword evidence="8 10" id="KW-0320">Glycogen biosynthesis</keyword>
<comment type="similarity">
    <text evidence="4 10">Belongs to the glycosyl hydrolase 13 family. GlgB subfamily.</text>
</comment>
<evidence type="ECO:0000313" key="14">
    <source>
        <dbReference type="Proteomes" id="UP000199518"/>
    </source>
</evidence>
<keyword evidence="6 10" id="KW-0328">Glycosyltransferase</keyword>
<dbReference type="InterPro" id="IPR006048">
    <property type="entry name" value="A-amylase/branching_C"/>
</dbReference>
<evidence type="ECO:0000313" key="13">
    <source>
        <dbReference type="EMBL" id="SFI24402.1"/>
    </source>
</evidence>
<dbReference type="Proteomes" id="UP000199518">
    <property type="component" value="Unassembled WGS sequence"/>
</dbReference>
<dbReference type="SMART" id="SM00642">
    <property type="entry name" value="Aamy"/>
    <property type="match status" value="1"/>
</dbReference>
<dbReference type="InterPro" id="IPR017853">
    <property type="entry name" value="GH"/>
</dbReference>
<dbReference type="InterPro" id="IPR006407">
    <property type="entry name" value="GlgB"/>
</dbReference>
<dbReference type="UniPathway" id="UPA00164"/>
<dbReference type="Pfam" id="PF00128">
    <property type="entry name" value="Alpha-amylase"/>
    <property type="match status" value="1"/>
</dbReference>
<dbReference type="SUPFAM" id="SSF51445">
    <property type="entry name" value="(Trans)glycosidases"/>
    <property type="match status" value="1"/>
</dbReference>
<evidence type="ECO:0000259" key="12">
    <source>
        <dbReference type="SMART" id="SM00642"/>
    </source>
</evidence>
<dbReference type="FunFam" id="3.20.20.80:FF:000003">
    <property type="entry name" value="1,4-alpha-glucan branching enzyme GlgB"/>
    <property type="match status" value="1"/>
</dbReference>
<dbReference type="Pfam" id="PF02922">
    <property type="entry name" value="CBM_48"/>
    <property type="match status" value="1"/>
</dbReference>
<dbReference type="HAMAP" id="MF_00685">
    <property type="entry name" value="GlgB"/>
    <property type="match status" value="1"/>
</dbReference>
<feature type="active site" description="Nucleophile" evidence="10 11">
    <location>
        <position position="315"/>
    </location>
</feature>
<dbReference type="GO" id="GO:0005829">
    <property type="term" value="C:cytosol"/>
    <property type="evidence" value="ECO:0007669"/>
    <property type="project" value="TreeGrafter"/>
</dbReference>
<dbReference type="GO" id="GO:0005978">
    <property type="term" value="P:glycogen biosynthetic process"/>
    <property type="evidence" value="ECO:0007669"/>
    <property type="project" value="UniProtKB-UniRule"/>
</dbReference>
<keyword evidence="7 10" id="KW-0808">Transferase</keyword>
<dbReference type="NCBIfam" id="NF003811">
    <property type="entry name" value="PRK05402.1"/>
    <property type="match status" value="1"/>
</dbReference>
<dbReference type="Gene3D" id="2.60.40.1180">
    <property type="entry name" value="Golgi alpha-mannosidase II"/>
    <property type="match status" value="1"/>
</dbReference>